<dbReference type="PANTHER" id="PTHR45947">
    <property type="entry name" value="SULFOQUINOVOSYL TRANSFERASE SQD2"/>
    <property type="match status" value="1"/>
</dbReference>
<dbReference type="InterPro" id="IPR028098">
    <property type="entry name" value="Glyco_trans_4-like_N"/>
</dbReference>
<evidence type="ECO:0000259" key="2">
    <source>
        <dbReference type="Pfam" id="PF00534"/>
    </source>
</evidence>
<evidence type="ECO:0008006" key="5">
    <source>
        <dbReference type="Google" id="ProtNLM"/>
    </source>
</evidence>
<evidence type="ECO:0000256" key="1">
    <source>
        <dbReference type="SAM" id="Phobius"/>
    </source>
</evidence>
<name>X1FPM1_9ZZZZ</name>
<feature type="domain" description="Glycosyltransferase subfamily 4-like N-terminal" evidence="3">
    <location>
        <begin position="22"/>
        <end position="112"/>
    </location>
</feature>
<feature type="non-terminal residue" evidence="4">
    <location>
        <position position="1"/>
    </location>
</feature>
<dbReference type="PANTHER" id="PTHR45947:SF15">
    <property type="entry name" value="TEICHURONIC ACID BIOSYNTHESIS GLYCOSYLTRANSFERASE TUAC-RELATED"/>
    <property type="match status" value="1"/>
</dbReference>
<comment type="caution">
    <text evidence="4">The sequence shown here is derived from an EMBL/GenBank/DDBJ whole genome shotgun (WGS) entry which is preliminary data.</text>
</comment>
<sequence length="174" mass="19711">YRKHYIQIITMIISLLVLIIGKKIKFDLIHAHFMYRPGYIAAVLGRILDKPVVVTAHGSDIHQNLYDESGLFRKRTINTMRWTRGIIGVSQSLKNMIAEEGFGYKTFVIPAGFSGSKFFAMDTKECRDKLFLDTNIKILLFIGNLVAVKGVDILIKAFKIVQSKMDNAELMVIG</sequence>
<keyword evidence="1" id="KW-0472">Membrane</keyword>
<dbReference type="Pfam" id="PF13439">
    <property type="entry name" value="Glyco_transf_4"/>
    <property type="match status" value="1"/>
</dbReference>
<keyword evidence="1" id="KW-1133">Transmembrane helix</keyword>
<dbReference type="InterPro" id="IPR050194">
    <property type="entry name" value="Glycosyltransferase_grp1"/>
</dbReference>
<proteinExistence type="predicted"/>
<gene>
    <name evidence="4" type="ORF">S03H2_25026</name>
</gene>
<protein>
    <recommendedName>
        <fullName evidence="5">Glycosyltransferase subfamily 4-like N-terminal domain-containing protein</fullName>
    </recommendedName>
</protein>
<accession>X1FPM1</accession>
<dbReference type="GO" id="GO:0016757">
    <property type="term" value="F:glycosyltransferase activity"/>
    <property type="evidence" value="ECO:0007669"/>
    <property type="project" value="InterPro"/>
</dbReference>
<feature type="transmembrane region" description="Helical" evidence="1">
    <location>
        <begin position="6"/>
        <end position="24"/>
    </location>
</feature>
<dbReference type="EMBL" id="BARU01014055">
    <property type="protein sequence ID" value="GAH31324.1"/>
    <property type="molecule type" value="Genomic_DNA"/>
</dbReference>
<dbReference type="SUPFAM" id="SSF53756">
    <property type="entry name" value="UDP-Glycosyltransferase/glycogen phosphorylase"/>
    <property type="match status" value="1"/>
</dbReference>
<organism evidence="4">
    <name type="scientific">marine sediment metagenome</name>
    <dbReference type="NCBI Taxonomy" id="412755"/>
    <lineage>
        <taxon>unclassified sequences</taxon>
        <taxon>metagenomes</taxon>
        <taxon>ecological metagenomes</taxon>
    </lineage>
</organism>
<dbReference type="InterPro" id="IPR001296">
    <property type="entry name" value="Glyco_trans_1"/>
</dbReference>
<feature type="non-terminal residue" evidence="4">
    <location>
        <position position="174"/>
    </location>
</feature>
<feature type="domain" description="Glycosyl transferase family 1" evidence="2">
    <location>
        <begin position="124"/>
        <end position="174"/>
    </location>
</feature>
<dbReference type="AlphaFoldDB" id="X1FPM1"/>
<reference evidence="4" key="1">
    <citation type="journal article" date="2014" name="Front. Microbiol.">
        <title>High frequency of phylogenetically diverse reductive dehalogenase-homologous genes in deep subseafloor sedimentary metagenomes.</title>
        <authorList>
            <person name="Kawai M."/>
            <person name="Futagami T."/>
            <person name="Toyoda A."/>
            <person name="Takaki Y."/>
            <person name="Nishi S."/>
            <person name="Hori S."/>
            <person name="Arai W."/>
            <person name="Tsubouchi T."/>
            <person name="Morono Y."/>
            <person name="Uchiyama I."/>
            <person name="Ito T."/>
            <person name="Fujiyama A."/>
            <person name="Inagaki F."/>
            <person name="Takami H."/>
        </authorList>
    </citation>
    <scope>NUCLEOTIDE SEQUENCE</scope>
    <source>
        <strain evidence="4">Expedition CK06-06</strain>
    </source>
</reference>
<dbReference type="Gene3D" id="3.40.50.2000">
    <property type="entry name" value="Glycogen Phosphorylase B"/>
    <property type="match status" value="2"/>
</dbReference>
<dbReference type="Pfam" id="PF00534">
    <property type="entry name" value="Glycos_transf_1"/>
    <property type="match status" value="1"/>
</dbReference>
<evidence type="ECO:0000259" key="3">
    <source>
        <dbReference type="Pfam" id="PF13439"/>
    </source>
</evidence>
<evidence type="ECO:0000313" key="4">
    <source>
        <dbReference type="EMBL" id="GAH31324.1"/>
    </source>
</evidence>
<keyword evidence="1" id="KW-0812">Transmembrane</keyword>